<dbReference type="InterPro" id="IPR001216">
    <property type="entry name" value="P-phosphate_BS"/>
</dbReference>
<dbReference type="SMART" id="SM00116">
    <property type="entry name" value="CBS"/>
    <property type="match status" value="1"/>
</dbReference>
<evidence type="ECO:0000259" key="26">
    <source>
        <dbReference type="PROSITE" id="PS51371"/>
    </source>
</evidence>
<evidence type="ECO:0000313" key="28">
    <source>
        <dbReference type="Proteomes" id="UP001208570"/>
    </source>
</evidence>
<protein>
    <recommendedName>
        <fullName evidence="21 25">Cystathionine beta-synthase</fullName>
        <ecNumber evidence="7 25">4.2.1.22</ecNumber>
    </recommendedName>
</protein>
<dbReference type="EMBL" id="JAODUP010000298">
    <property type="protein sequence ID" value="KAK2153404.1"/>
    <property type="molecule type" value="Genomic_DNA"/>
</dbReference>
<dbReference type="PANTHER" id="PTHR10314">
    <property type="entry name" value="CYSTATHIONINE BETA-SYNTHASE"/>
    <property type="match status" value="1"/>
</dbReference>
<evidence type="ECO:0000256" key="25">
    <source>
        <dbReference type="RuleBase" id="RU361204"/>
    </source>
</evidence>
<dbReference type="FunFam" id="3.10.580.10:FF:000014">
    <property type="entry name" value="Cystathionine beta-synthase"/>
    <property type="match status" value="1"/>
</dbReference>
<dbReference type="Gene3D" id="3.10.580.10">
    <property type="entry name" value="CBS-domain"/>
    <property type="match status" value="1"/>
</dbReference>
<evidence type="ECO:0000256" key="19">
    <source>
        <dbReference type="ARBA" id="ARBA00023239"/>
    </source>
</evidence>
<evidence type="ECO:0000256" key="20">
    <source>
        <dbReference type="ARBA" id="ARBA00023242"/>
    </source>
</evidence>
<evidence type="ECO:0000256" key="5">
    <source>
        <dbReference type="ARBA" id="ARBA00007103"/>
    </source>
</evidence>
<keyword evidence="14" id="KW-0832">Ubl conjugation</keyword>
<keyword evidence="18 25" id="KW-0198">Cysteine biosynthesis</keyword>
<keyword evidence="13" id="KW-0479">Metal-binding</keyword>
<keyword evidence="16" id="KW-0408">Iron</keyword>
<dbReference type="SUPFAM" id="SSF53686">
    <property type="entry name" value="Tryptophan synthase beta subunit-like PLP-dependent enzymes"/>
    <property type="match status" value="1"/>
</dbReference>
<evidence type="ECO:0000256" key="23">
    <source>
        <dbReference type="ARBA" id="ARBA00047490"/>
    </source>
</evidence>
<name>A0AAD9JI40_9ANNE</name>
<keyword evidence="8" id="KW-0963">Cytoplasm</keyword>
<dbReference type="InterPro" id="IPR000644">
    <property type="entry name" value="CBS_dom"/>
</dbReference>
<dbReference type="NCBIfam" id="TIGR01137">
    <property type="entry name" value="cysta_beta"/>
    <property type="match status" value="1"/>
</dbReference>
<dbReference type="GO" id="GO:0005634">
    <property type="term" value="C:nucleus"/>
    <property type="evidence" value="ECO:0007669"/>
    <property type="project" value="UniProtKB-SubCell"/>
</dbReference>
<dbReference type="CDD" id="cd01561">
    <property type="entry name" value="CBS_like"/>
    <property type="match status" value="1"/>
</dbReference>
<evidence type="ECO:0000256" key="17">
    <source>
        <dbReference type="ARBA" id="ARBA00023122"/>
    </source>
</evidence>
<evidence type="ECO:0000256" key="4">
    <source>
        <dbReference type="ARBA" id="ARBA00005003"/>
    </source>
</evidence>
<evidence type="ECO:0000256" key="8">
    <source>
        <dbReference type="ARBA" id="ARBA00022490"/>
    </source>
</evidence>
<evidence type="ECO:0000256" key="24">
    <source>
        <dbReference type="PROSITE-ProRule" id="PRU00703"/>
    </source>
</evidence>
<evidence type="ECO:0000256" key="6">
    <source>
        <dbReference type="ARBA" id="ARBA00011881"/>
    </source>
</evidence>
<keyword evidence="11 25" id="KW-0028">Amino-acid biosynthesis</keyword>
<sequence>MRGSSFLKQYVSLEGQLADVINTDTEVRSPLFKFSQTTRTLLRPPPAVFQSAIEDFPAEKQQKRVLTMDHNAKIHNDVDEERKWTHPGLPSRCTYERGMDPSLSPHPCKKRDTAVSQLEIVWAKISGTIYKYGFSPVENRPRKQIPKILPSVLHKIGESPLIQINKIGKSFGLECEILAKCEFFNAAGSVKDRIGLRMIEDAEKSGQLKPGDVLIEPTSGNTGIGLAVVAAVKGYRCIIVMPEKMSMEKVNLLKALGAEIVRTPTSASFDSPESHICVAHRLLQEIPNSHILDQYRNPANPLAHYDGTAEEILEACDNKVDMIVCGTGTGGTITGLSRKIREKCPDCKVIGVDPYGSIMAEPMEINKTDIQSYEIEGIGYDFVPTVLDRQLISKWYKSTDKESFHMARRLIREEGLLCGGSSGSAMDIAIKAAQECGMKKGQKVVVVLPDSIRNYMTKILSDDWMEAKGFLELDNKSEALWWASKKVSVLRLKTPVTVHDSVAIQDVLNIMNAKGIDQIPVMDESSDVQGMVTASHIRSELTKGRVKFADSVSSVLNKQFQQVTMETTLGHLSRLLDRDHYVVVIQDQKQCQANGMGKTKKMIVGIATNIDLLNFILNGESNDIMDK</sequence>
<dbReference type="InterPro" id="IPR001926">
    <property type="entry name" value="TrpB-like_PALP"/>
</dbReference>
<dbReference type="GO" id="GO:0005737">
    <property type="term" value="C:cytoplasm"/>
    <property type="evidence" value="ECO:0007669"/>
    <property type="project" value="UniProtKB-SubCell"/>
</dbReference>
<keyword evidence="15 25" id="KW-0663">Pyridoxal phosphate</keyword>
<comment type="caution">
    <text evidence="27">The sequence shown here is derived from an EMBL/GenBank/DDBJ whole genome shotgun (WGS) entry which is preliminary data.</text>
</comment>
<dbReference type="GO" id="GO:0046872">
    <property type="term" value="F:metal ion binding"/>
    <property type="evidence" value="ECO:0007669"/>
    <property type="project" value="UniProtKB-KW"/>
</dbReference>
<dbReference type="SUPFAM" id="SSF54631">
    <property type="entry name" value="CBS-domain pair"/>
    <property type="match status" value="1"/>
</dbReference>
<evidence type="ECO:0000256" key="16">
    <source>
        <dbReference type="ARBA" id="ARBA00023004"/>
    </source>
</evidence>
<dbReference type="FunFam" id="3.40.50.1100:FF:000118">
    <property type="entry name" value="Related to CYS4-cystathionine beta-synthase"/>
    <property type="match status" value="1"/>
</dbReference>
<dbReference type="PROSITE" id="PS51371">
    <property type="entry name" value="CBS"/>
    <property type="match status" value="1"/>
</dbReference>
<evidence type="ECO:0000256" key="11">
    <source>
        <dbReference type="ARBA" id="ARBA00022605"/>
    </source>
</evidence>
<keyword evidence="12" id="KW-0349">Heme</keyword>
<keyword evidence="20" id="KW-0539">Nucleus</keyword>
<evidence type="ECO:0000256" key="9">
    <source>
        <dbReference type="ARBA" id="ARBA00022499"/>
    </source>
</evidence>
<evidence type="ECO:0000256" key="13">
    <source>
        <dbReference type="ARBA" id="ARBA00022723"/>
    </source>
</evidence>
<keyword evidence="19 25" id="KW-0456">Lyase</keyword>
<evidence type="ECO:0000256" key="22">
    <source>
        <dbReference type="ARBA" id="ARBA00045425"/>
    </source>
</evidence>
<reference evidence="27" key="1">
    <citation type="journal article" date="2023" name="Mol. Biol. Evol.">
        <title>Third-Generation Sequencing Reveals the Adaptive Role of the Epigenome in Three Deep-Sea Polychaetes.</title>
        <authorList>
            <person name="Perez M."/>
            <person name="Aroh O."/>
            <person name="Sun Y."/>
            <person name="Lan Y."/>
            <person name="Juniper S.K."/>
            <person name="Young C.R."/>
            <person name="Angers B."/>
            <person name="Qian P.Y."/>
        </authorList>
    </citation>
    <scope>NUCLEOTIDE SEQUENCE</scope>
    <source>
        <strain evidence="27">P08H-3</strain>
    </source>
</reference>
<dbReference type="GO" id="GO:0019343">
    <property type="term" value="P:cysteine biosynthetic process via cystathionine"/>
    <property type="evidence" value="ECO:0007669"/>
    <property type="project" value="UniProtKB-UniRule"/>
</dbReference>
<dbReference type="CDD" id="cd04608">
    <property type="entry name" value="CBS_pair_CBS"/>
    <property type="match status" value="1"/>
</dbReference>
<dbReference type="InterPro" id="IPR036052">
    <property type="entry name" value="TrpB-like_PALP_sf"/>
</dbReference>
<dbReference type="InterPro" id="IPR046342">
    <property type="entry name" value="CBS_dom_sf"/>
</dbReference>
<comment type="cofactor">
    <cofactor evidence="1 25">
        <name>pyridoxal 5'-phosphate</name>
        <dbReference type="ChEBI" id="CHEBI:597326"/>
    </cofactor>
</comment>
<dbReference type="Pfam" id="PF00291">
    <property type="entry name" value="PALP"/>
    <property type="match status" value="1"/>
</dbReference>
<evidence type="ECO:0000256" key="14">
    <source>
        <dbReference type="ARBA" id="ARBA00022843"/>
    </source>
</evidence>
<organism evidence="27 28">
    <name type="scientific">Paralvinella palmiformis</name>
    <dbReference type="NCBI Taxonomy" id="53620"/>
    <lineage>
        <taxon>Eukaryota</taxon>
        <taxon>Metazoa</taxon>
        <taxon>Spiralia</taxon>
        <taxon>Lophotrochozoa</taxon>
        <taxon>Annelida</taxon>
        <taxon>Polychaeta</taxon>
        <taxon>Sedentaria</taxon>
        <taxon>Canalipalpata</taxon>
        <taxon>Terebellida</taxon>
        <taxon>Terebelliformia</taxon>
        <taxon>Alvinellidae</taxon>
        <taxon>Paralvinella</taxon>
    </lineage>
</organism>
<keyword evidence="17 24" id="KW-0129">CBS domain</keyword>
<evidence type="ECO:0000256" key="1">
    <source>
        <dbReference type="ARBA" id="ARBA00001933"/>
    </source>
</evidence>
<feature type="domain" description="CBS" evidence="26">
    <location>
        <begin position="489"/>
        <end position="548"/>
    </location>
</feature>
<gene>
    <name evidence="27" type="ORF">LSH36_298g02011</name>
</gene>
<dbReference type="AlphaFoldDB" id="A0AAD9JI40"/>
<evidence type="ECO:0000256" key="12">
    <source>
        <dbReference type="ARBA" id="ARBA00022617"/>
    </source>
</evidence>
<evidence type="ECO:0000313" key="27">
    <source>
        <dbReference type="EMBL" id="KAK2153404.1"/>
    </source>
</evidence>
<dbReference type="FunFam" id="3.40.50.1100:FF:000003">
    <property type="entry name" value="Cystathionine beta-synthase"/>
    <property type="match status" value="1"/>
</dbReference>
<evidence type="ECO:0000256" key="2">
    <source>
        <dbReference type="ARBA" id="ARBA00004123"/>
    </source>
</evidence>
<dbReference type="GO" id="GO:0050667">
    <property type="term" value="P:homocysteine metabolic process"/>
    <property type="evidence" value="ECO:0007669"/>
    <property type="project" value="UniProtKB-ARBA"/>
</dbReference>
<dbReference type="InterPro" id="IPR005857">
    <property type="entry name" value="Cysta_beta_synth"/>
</dbReference>
<evidence type="ECO:0000256" key="3">
    <source>
        <dbReference type="ARBA" id="ARBA00004496"/>
    </source>
</evidence>
<evidence type="ECO:0000256" key="15">
    <source>
        <dbReference type="ARBA" id="ARBA00022898"/>
    </source>
</evidence>
<proteinExistence type="inferred from homology"/>
<evidence type="ECO:0000256" key="18">
    <source>
        <dbReference type="ARBA" id="ARBA00023192"/>
    </source>
</evidence>
<keyword evidence="28" id="KW-1185">Reference proteome</keyword>
<dbReference type="InterPro" id="IPR046353">
    <property type="entry name" value="CBS_C"/>
</dbReference>
<comment type="function">
    <text evidence="22">Hydro-lyase catalyzing the first step of the transsulfuration pathway, where the hydroxyl group of L-serine is displaced by L-homocysteine in a beta-replacement reaction to form L-cystathionine, the precursor of L-cysteine. This catabolic route allows the elimination of L-methionine and the toxic metabolite L-homocysteine. Also involved in the production of hydrogen sulfide, a gasotransmitter with signaling and cytoprotective effects on neurons.</text>
</comment>
<dbReference type="Proteomes" id="UP001208570">
    <property type="component" value="Unassembled WGS sequence"/>
</dbReference>
<comment type="subunit">
    <text evidence="6">Homotetramer.</text>
</comment>
<dbReference type="EC" id="4.2.1.22" evidence="7 25"/>
<dbReference type="PROSITE" id="PS00901">
    <property type="entry name" value="CYS_SYNTHASE"/>
    <property type="match status" value="1"/>
</dbReference>
<comment type="subcellular location">
    <subcellularLocation>
        <location evidence="3">Cytoplasm</location>
    </subcellularLocation>
    <subcellularLocation>
        <location evidence="2">Nucleus</location>
    </subcellularLocation>
</comment>
<dbReference type="GO" id="GO:0006535">
    <property type="term" value="P:cysteine biosynthetic process from serine"/>
    <property type="evidence" value="ECO:0007669"/>
    <property type="project" value="UniProtKB-UniRule"/>
</dbReference>
<dbReference type="GO" id="GO:0004122">
    <property type="term" value="F:cystathionine beta-synthase activity"/>
    <property type="evidence" value="ECO:0007669"/>
    <property type="project" value="UniProtKB-UniRule"/>
</dbReference>
<dbReference type="Gene3D" id="3.40.50.1100">
    <property type="match status" value="2"/>
</dbReference>
<comment type="catalytic activity">
    <reaction evidence="23 25">
        <text>L-homocysteine + L-serine = L,L-cystathionine + H2O</text>
        <dbReference type="Rhea" id="RHEA:10112"/>
        <dbReference type="ChEBI" id="CHEBI:15377"/>
        <dbReference type="ChEBI" id="CHEBI:33384"/>
        <dbReference type="ChEBI" id="CHEBI:58161"/>
        <dbReference type="ChEBI" id="CHEBI:58199"/>
        <dbReference type="EC" id="4.2.1.22"/>
    </reaction>
</comment>
<evidence type="ECO:0000256" key="21">
    <source>
        <dbReference type="ARBA" id="ARBA00026192"/>
    </source>
</evidence>
<accession>A0AAD9JI40</accession>
<keyword evidence="10" id="KW-0597">Phosphoprotein</keyword>
<comment type="pathway">
    <text evidence="4">Amino-acid biosynthesis; L-cysteine biosynthesis; L-cysteine from L-homocysteine and L-serine: step 1/2.</text>
</comment>
<comment type="similarity">
    <text evidence="5 25">Belongs to the cysteine synthase/cystathionine beta-synthase family.</text>
</comment>
<dbReference type="Pfam" id="PF00571">
    <property type="entry name" value="CBS"/>
    <property type="match status" value="1"/>
</dbReference>
<keyword evidence="9" id="KW-1017">Isopeptide bond</keyword>
<evidence type="ECO:0000256" key="10">
    <source>
        <dbReference type="ARBA" id="ARBA00022553"/>
    </source>
</evidence>
<evidence type="ECO:0000256" key="7">
    <source>
        <dbReference type="ARBA" id="ARBA00012041"/>
    </source>
</evidence>
<dbReference type="InterPro" id="IPR050214">
    <property type="entry name" value="Cys_Synth/Cystath_Beta-Synth"/>
</dbReference>